<dbReference type="GO" id="GO:0004814">
    <property type="term" value="F:arginine-tRNA ligase activity"/>
    <property type="evidence" value="ECO:0007669"/>
    <property type="project" value="UniProtKB-EC"/>
</dbReference>
<comment type="catalytic activity">
    <reaction evidence="8 9">
        <text>tRNA(Arg) + L-arginine + ATP = L-arginyl-tRNA(Arg) + AMP + diphosphate</text>
        <dbReference type="Rhea" id="RHEA:20301"/>
        <dbReference type="Rhea" id="RHEA-COMP:9658"/>
        <dbReference type="Rhea" id="RHEA-COMP:9673"/>
        <dbReference type="ChEBI" id="CHEBI:30616"/>
        <dbReference type="ChEBI" id="CHEBI:32682"/>
        <dbReference type="ChEBI" id="CHEBI:33019"/>
        <dbReference type="ChEBI" id="CHEBI:78442"/>
        <dbReference type="ChEBI" id="CHEBI:78513"/>
        <dbReference type="ChEBI" id="CHEBI:456215"/>
        <dbReference type="EC" id="6.1.1.19"/>
    </reaction>
</comment>
<evidence type="ECO:0000256" key="5">
    <source>
        <dbReference type="ARBA" id="ARBA00022840"/>
    </source>
</evidence>
<dbReference type="InterPro" id="IPR035684">
    <property type="entry name" value="ArgRS_core"/>
</dbReference>
<evidence type="ECO:0000256" key="7">
    <source>
        <dbReference type="ARBA" id="ARBA00023146"/>
    </source>
</evidence>
<dbReference type="Gene3D" id="1.10.730.10">
    <property type="entry name" value="Isoleucyl-tRNA Synthetase, Domain 1"/>
    <property type="match status" value="1"/>
</dbReference>
<comment type="caution">
    <text evidence="13">The sequence shown here is derived from an EMBL/GenBank/DDBJ whole genome shotgun (WGS) entry which is preliminary data.</text>
</comment>
<dbReference type="InterPro" id="IPR008909">
    <property type="entry name" value="DALR_anticod-bd"/>
</dbReference>
<dbReference type="InterPro" id="IPR036695">
    <property type="entry name" value="Arg-tRNA-synth_N_sf"/>
</dbReference>
<dbReference type="RefSeq" id="WP_275823449.1">
    <property type="nucleotide sequence ID" value="NZ_JARHUD010000007.1"/>
</dbReference>
<evidence type="ECO:0000256" key="6">
    <source>
        <dbReference type="ARBA" id="ARBA00022917"/>
    </source>
</evidence>
<name>A0ABT5YP24_9PROT</name>
<dbReference type="PRINTS" id="PR01038">
    <property type="entry name" value="TRNASYNTHARG"/>
</dbReference>
<dbReference type="InterPro" id="IPR001278">
    <property type="entry name" value="Arg-tRNA-ligase"/>
</dbReference>
<keyword evidence="14" id="KW-1185">Reference proteome</keyword>
<proteinExistence type="inferred from homology"/>
<dbReference type="PROSITE" id="PS00178">
    <property type="entry name" value="AA_TRNA_LIGASE_I"/>
    <property type="match status" value="1"/>
</dbReference>
<feature type="short sequence motif" description="'HIGH' region" evidence="9">
    <location>
        <begin position="131"/>
        <end position="141"/>
    </location>
</feature>
<evidence type="ECO:0000259" key="12">
    <source>
        <dbReference type="SMART" id="SM01016"/>
    </source>
</evidence>
<keyword evidence="5 9" id="KW-0067">ATP-binding</keyword>
<evidence type="ECO:0000256" key="8">
    <source>
        <dbReference type="ARBA" id="ARBA00049339"/>
    </source>
</evidence>
<accession>A0ABT5YP24</accession>
<comment type="subcellular location">
    <subcellularLocation>
        <location evidence="9">Cytoplasm</location>
    </subcellularLocation>
</comment>
<reference evidence="13 14" key="1">
    <citation type="submission" date="2023-03" db="EMBL/GenBank/DDBJ databases">
        <title>Fodinicurvata sp. CAU 1616 isolated from sea sendiment.</title>
        <authorList>
            <person name="Kim W."/>
        </authorList>
    </citation>
    <scope>NUCLEOTIDE SEQUENCE [LARGE SCALE GENOMIC DNA]</scope>
    <source>
        <strain evidence="13 14">CAU 1616</strain>
    </source>
</reference>
<protein>
    <recommendedName>
        <fullName evidence="9">Arginine--tRNA ligase</fullName>
        <ecNumber evidence="9">6.1.1.19</ecNumber>
    </recommendedName>
    <alternativeName>
        <fullName evidence="9">Arginyl-tRNA synthetase</fullName>
        <shortName evidence="9">ArgRS</shortName>
    </alternativeName>
</protein>
<dbReference type="Pfam" id="PF00750">
    <property type="entry name" value="tRNA-synt_1d"/>
    <property type="match status" value="1"/>
</dbReference>
<feature type="domain" description="Arginyl tRNA synthetase N-terminal" evidence="12">
    <location>
        <begin position="5"/>
        <end position="94"/>
    </location>
</feature>
<gene>
    <name evidence="9 13" type="primary">argS</name>
    <name evidence="13" type="ORF">P2G67_12095</name>
</gene>
<dbReference type="SMART" id="SM01016">
    <property type="entry name" value="Arg_tRNA_synt_N"/>
    <property type="match status" value="1"/>
</dbReference>
<dbReference type="Gene3D" id="3.30.1360.70">
    <property type="entry name" value="Arginyl tRNA synthetase N-terminal domain"/>
    <property type="match status" value="1"/>
</dbReference>
<keyword evidence="7 9" id="KW-0030">Aminoacyl-tRNA synthetase</keyword>
<dbReference type="Pfam" id="PF03485">
    <property type="entry name" value="Arg_tRNA_synt_N"/>
    <property type="match status" value="1"/>
</dbReference>
<evidence type="ECO:0000256" key="2">
    <source>
        <dbReference type="ARBA" id="ARBA00022490"/>
    </source>
</evidence>
<dbReference type="Pfam" id="PF05746">
    <property type="entry name" value="DALR_1"/>
    <property type="match status" value="1"/>
</dbReference>
<evidence type="ECO:0000256" key="3">
    <source>
        <dbReference type="ARBA" id="ARBA00022598"/>
    </source>
</evidence>
<dbReference type="PANTHER" id="PTHR11956">
    <property type="entry name" value="ARGINYL-TRNA SYNTHETASE"/>
    <property type="match status" value="1"/>
</dbReference>
<evidence type="ECO:0000259" key="11">
    <source>
        <dbReference type="SMART" id="SM00836"/>
    </source>
</evidence>
<sequence length="584" mass="64495">MNLFKDFQVIVRDRLEALVAAGNLPEGLDFSRVTVEPPRDPSHGDLATNAAMVLAKPAGRKPRDVAEMLAEELRRLEGVESVEIAGPGFINLRLGDDVWYRQLAGILRAGSAFGSSDMGGGQAVNVEYVSANPTGPLTVGHARGAVVGDALASLMEKAGYKVLREYYVNDAGGQVDTLARSAYLRYREALGETIAEIPPGLYPGEYLKEVGAALAERDGKKWLDRPEEEWLPEIRAFAIDVMMALVRTDLQAIGIEHDLFVSERALVEAGAVDAVIETLQARDLIYTGVLEPPKGKAPEDWEPRPQTLFRATAYGDDTDRPIRKSDGSWTYFANDMANHLDKYRRGYPTMLQVWGADHGGYVKRMKAAVAALTSEEGKLHVVLCQLVRLMRGGEEVKMSKRSGNFITLRDVVEEVGKDVLRFMMLTRKPDAPLDFDLEKVLEQSKDNPVFYVQYAHARAHSVLRHASEAFPSIDRDPRALAEGPLHRLTDPSEVALIKLMSGWPRLVESAAEAYEPHRIAFYLHEVAAAFHGLWTKGKENTTLRFLVPEDPELTAARLALLQGMAAVIASGLLIFGVEPVEEMR</sequence>
<dbReference type="PANTHER" id="PTHR11956:SF5">
    <property type="entry name" value="ARGININE--TRNA LIGASE, CYTOPLASMIC"/>
    <property type="match status" value="1"/>
</dbReference>
<dbReference type="Pfam" id="PF00133">
    <property type="entry name" value="tRNA-synt_1"/>
    <property type="match status" value="1"/>
</dbReference>
<evidence type="ECO:0000313" key="14">
    <source>
        <dbReference type="Proteomes" id="UP001215503"/>
    </source>
</evidence>
<dbReference type="Gene3D" id="3.40.50.620">
    <property type="entry name" value="HUPs"/>
    <property type="match status" value="1"/>
</dbReference>
<keyword evidence="3 9" id="KW-0436">Ligase</keyword>
<dbReference type="SUPFAM" id="SSF52374">
    <property type="entry name" value="Nucleotidylyl transferase"/>
    <property type="match status" value="1"/>
</dbReference>
<dbReference type="InterPro" id="IPR014729">
    <property type="entry name" value="Rossmann-like_a/b/a_fold"/>
</dbReference>
<keyword evidence="6 9" id="KW-0648">Protein biosynthesis</keyword>
<dbReference type="InterPro" id="IPR002300">
    <property type="entry name" value="aa-tRNA-synth_Ia"/>
</dbReference>
<dbReference type="Proteomes" id="UP001215503">
    <property type="component" value="Unassembled WGS sequence"/>
</dbReference>
<comment type="subunit">
    <text evidence="9">Monomer.</text>
</comment>
<dbReference type="InterPro" id="IPR001412">
    <property type="entry name" value="aa-tRNA-synth_I_CS"/>
</dbReference>
<evidence type="ECO:0000256" key="4">
    <source>
        <dbReference type="ARBA" id="ARBA00022741"/>
    </source>
</evidence>
<dbReference type="EC" id="6.1.1.19" evidence="9"/>
<dbReference type="EMBL" id="JARHUD010000007">
    <property type="protein sequence ID" value="MDF2096718.1"/>
    <property type="molecule type" value="Genomic_DNA"/>
</dbReference>
<dbReference type="HAMAP" id="MF_00123">
    <property type="entry name" value="Arg_tRNA_synth"/>
    <property type="match status" value="1"/>
</dbReference>
<evidence type="ECO:0000256" key="1">
    <source>
        <dbReference type="ARBA" id="ARBA00005594"/>
    </source>
</evidence>
<dbReference type="NCBIfam" id="TIGR00456">
    <property type="entry name" value="argS"/>
    <property type="match status" value="1"/>
</dbReference>
<keyword evidence="4 9" id="KW-0547">Nucleotide-binding</keyword>
<dbReference type="CDD" id="cd00671">
    <property type="entry name" value="ArgRS_core"/>
    <property type="match status" value="1"/>
</dbReference>
<dbReference type="SUPFAM" id="SSF55190">
    <property type="entry name" value="Arginyl-tRNA synthetase (ArgRS), N-terminal 'additional' domain"/>
    <property type="match status" value="1"/>
</dbReference>
<comment type="similarity">
    <text evidence="1 9 10">Belongs to the class-I aminoacyl-tRNA synthetase family.</text>
</comment>
<dbReference type="SUPFAM" id="SSF47323">
    <property type="entry name" value="Anticodon-binding domain of a subclass of class I aminoacyl-tRNA synthetases"/>
    <property type="match status" value="1"/>
</dbReference>
<keyword evidence="2 9" id="KW-0963">Cytoplasm</keyword>
<evidence type="ECO:0000256" key="10">
    <source>
        <dbReference type="RuleBase" id="RU363035"/>
    </source>
</evidence>
<organism evidence="13 14">
    <name type="scientific">Aquibaculum arenosum</name>
    <dbReference type="NCBI Taxonomy" id="3032591"/>
    <lineage>
        <taxon>Bacteria</taxon>
        <taxon>Pseudomonadati</taxon>
        <taxon>Pseudomonadota</taxon>
        <taxon>Alphaproteobacteria</taxon>
        <taxon>Rhodospirillales</taxon>
        <taxon>Rhodovibrionaceae</taxon>
        <taxon>Aquibaculum</taxon>
    </lineage>
</organism>
<dbReference type="SMART" id="SM00836">
    <property type="entry name" value="DALR_1"/>
    <property type="match status" value="1"/>
</dbReference>
<dbReference type="InterPro" id="IPR009080">
    <property type="entry name" value="tRNAsynth_Ia_anticodon-bd"/>
</dbReference>
<evidence type="ECO:0000313" key="13">
    <source>
        <dbReference type="EMBL" id="MDF2096718.1"/>
    </source>
</evidence>
<evidence type="ECO:0000256" key="9">
    <source>
        <dbReference type="HAMAP-Rule" id="MF_00123"/>
    </source>
</evidence>
<dbReference type="InterPro" id="IPR005148">
    <property type="entry name" value="Arg-tRNA-synth_N"/>
</dbReference>
<feature type="domain" description="DALR anticodon binding" evidence="11">
    <location>
        <begin position="452"/>
        <end position="583"/>
    </location>
</feature>